<evidence type="ECO:0000313" key="2">
    <source>
        <dbReference type="Proteomes" id="UP000225191"/>
    </source>
</evidence>
<dbReference type="Proteomes" id="UP000225191">
    <property type="component" value="Segment"/>
</dbReference>
<name>A0A1J0MA38_9CAUD</name>
<gene>
    <name evidence="1" type="ORF">SEA_LUKILU_66</name>
</gene>
<protein>
    <submittedName>
        <fullName evidence="1">Uncharacterized protein</fullName>
    </submittedName>
</protein>
<reference evidence="1 2" key="1">
    <citation type="submission" date="2016-09" db="EMBL/GenBank/DDBJ databases">
        <authorList>
            <person name="Anselmo A.F."/>
            <person name="Braun M.R."/>
            <person name="Demming S.E."/>
            <person name="Johnson R.I."/>
            <person name="Kranig C.J."/>
            <person name="Restrepo Toro I."/>
            <person name="Wolyniak M.J."/>
            <person name="Westholm D.E."/>
            <person name="Ball S.L."/>
            <person name="Garlena R.A."/>
            <person name="Russell D.A."/>
            <person name="Pope W.H."/>
            <person name="Jacobs-Sera D."/>
            <person name="Hendrix R.W."/>
            <person name="Hatfull G.F."/>
        </authorList>
    </citation>
    <scope>NUCLEOTIDE SEQUENCE [LARGE SCALE GENOMIC DNA]</scope>
</reference>
<evidence type="ECO:0000313" key="1">
    <source>
        <dbReference type="EMBL" id="APD17264.1"/>
    </source>
</evidence>
<proteinExistence type="predicted"/>
<keyword evidence="2" id="KW-1185">Reference proteome</keyword>
<sequence>MRMSDFVYTWDQREKEWREEQLAKGLCPTPYDHQVCRAAEEIMDEDDPAPDWPKTDKCFWCGKKCDGNCLRVNHETGPRQMTPDDPAYWMLSSGKTTSTTVFDPSCYICRDPEFAQMGLSLCKPCPDCTAKESRDAGARARRRRGVHRLRIQSVRLLRVRQGHGRLSQAHAGRLTLHTALPVPRIGRGMGGLL</sequence>
<accession>A0A1J0MA38</accession>
<organism evidence="1 2">
    <name type="scientific">Mycobacterium phage Lukilu</name>
    <dbReference type="NCBI Taxonomy" id="1913044"/>
    <lineage>
        <taxon>Viruses</taxon>
        <taxon>Duplodnaviria</taxon>
        <taxon>Heunggongvirae</taxon>
        <taxon>Uroviricota</taxon>
        <taxon>Caudoviricetes</taxon>
        <taxon>Ceeclamvirinae</taxon>
        <taxon>Bixzunavirus</taxon>
        <taxon>Bixzunavirus lukilu</taxon>
    </lineage>
</organism>
<dbReference type="EMBL" id="KX831080">
    <property type="protein sequence ID" value="APD17264.1"/>
    <property type="molecule type" value="Genomic_DNA"/>
</dbReference>